<organism evidence="2 3">
    <name type="scientific">Coniella lustricola</name>
    <dbReference type="NCBI Taxonomy" id="2025994"/>
    <lineage>
        <taxon>Eukaryota</taxon>
        <taxon>Fungi</taxon>
        <taxon>Dikarya</taxon>
        <taxon>Ascomycota</taxon>
        <taxon>Pezizomycotina</taxon>
        <taxon>Sordariomycetes</taxon>
        <taxon>Sordariomycetidae</taxon>
        <taxon>Diaporthales</taxon>
        <taxon>Schizoparmaceae</taxon>
        <taxon>Coniella</taxon>
    </lineage>
</organism>
<evidence type="ECO:0000256" key="1">
    <source>
        <dbReference type="SAM" id="MobiDB-lite"/>
    </source>
</evidence>
<keyword evidence="3" id="KW-1185">Reference proteome</keyword>
<evidence type="ECO:0000313" key="2">
    <source>
        <dbReference type="EMBL" id="PSS03351.1"/>
    </source>
</evidence>
<evidence type="ECO:0000313" key="3">
    <source>
        <dbReference type="Proteomes" id="UP000241462"/>
    </source>
</evidence>
<proteinExistence type="predicted"/>
<feature type="region of interest" description="Disordered" evidence="1">
    <location>
        <begin position="32"/>
        <end position="52"/>
    </location>
</feature>
<dbReference type="EMBL" id="KZ678375">
    <property type="protein sequence ID" value="PSS03351.1"/>
    <property type="molecule type" value="Genomic_DNA"/>
</dbReference>
<dbReference type="AlphaFoldDB" id="A0A2T3AM18"/>
<dbReference type="InParanoid" id="A0A2T3AM18"/>
<reference evidence="2 3" key="1">
    <citation type="journal article" date="2018" name="Mycol. Prog.">
        <title>Coniella lustricola, a new species from submerged detritus.</title>
        <authorList>
            <person name="Raudabaugh D.B."/>
            <person name="Iturriaga T."/>
            <person name="Carver A."/>
            <person name="Mondo S."/>
            <person name="Pangilinan J."/>
            <person name="Lipzen A."/>
            <person name="He G."/>
            <person name="Amirebrahimi M."/>
            <person name="Grigoriev I.V."/>
            <person name="Miller A.N."/>
        </authorList>
    </citation>
    <scope>NUCLEOTIDE SEQUENCE [LARGE SCALE GENOMIC DNA]</scope>
    <source>
        <strain evidence="2 3">B22-T-1</strain>
    </source>
</reference>
<feature type="compositionally biased region" description="Low complexity" evidence="1">
    <location>
        <begin position="37"/>
        <end position="52"/>
    </location>
</feature>
<protein>
    <submittedName>
        <fullName evidence="2">Uncharacterized protein</fullName>
    </submittedName>
</protein>
<dbReference type="Proteomes" id="UP000241462">
    <property type="component" value="Unassembled WGS sequence"/>
</dbReference>
<sequence>MGGSQTLTEHRPSCRLTLPAHSAAQLPCTAQRSSFLQQHQPPTSPQTSTSTPSTAARCWFLTHSTGPALTLTGQTSLVLRPGAATVPRTSGPPLDCITATTPCLSNRFDTLPFLSFSLAKRARRCSHCADRSAGPLGSYPQLLSAASISGIPRDWPSTLSKPICSQTEVTLDCHDKQHFCSRTRKVQQ</sequence>
<name>A0A2T3AM18_9PEZI</name>
<accession>A0A2T3AM18</accession>
<gene>
    <name evidence="2" type="ORF">BD289DRAFT_191659</name>
</gene>